<reference evidence="1" key="2">
    <citation type="journal article" date="2022" name="Microbiol. Resour. Announc.">
        <title>Metagenome Sequencing to Explore Phylogenomics of Terrestrial Cyanobacteria.</title>
        <authorList>
            <person name="Ward R.D."/>
            <person name="Stajich J.E."/>
            <person name="Johansen J.R."/>
            <person name="Huntemann M."/>
            <person name="Clum A."/>
            <person name="Foster B."/>
            <person name="Foster B."/>
            <person name="Roux S."/>
            <person name="Palaniappan K."/>
            <person name="Varghese N."/>
            <person name="Mukherjee S."/>
            <person name="Reddy T.B.K."/>
            <person name="Daum C."/>
            <person name="Copeland A."/>
            <person name="Chen I.A."/>
            <person name="Ivanova N.N."/>
            <person name="Kyrpides N.C."/>
            <person name="Shapiro N."/>
            <person name="Eloe-Fadrosh E.A."/>
            <person name="Pietrasiak N."/>
        </authorList>
    </citation>
    <scope>NUCLEOTIDE SEQUENCE</scope>
    <source>
        <strain evidence="1">GSE-NOS-MK-12-04C</strain>
    </source>
</reference>
<comment type="caution">
    <text evidence="1">The sequence shown here is derived from an EMBL/GenBank/DDBJ whole genome shotgun (WGS) entry which is preliminary data.</text>
</comment>
<dbReference type="EMBL" id="JAHHGZ010000009">
    <property type="protein sequence ID" value="MBW4667774.1"/>
    <property type="molecule type" value="Genomic_DNA"/>
</dbReference>
<dbReference type="AlphaFoldDB" id="A0A951QJU6"/>
<protein>
    <submittedName>
        <fullName evidence="1">Uncharacterized protein</fullName>
    </submittedName>
</protein>
<sequence>MPEGQASLTQQIGIRMQFIKLFLLLKDLFSYFGDTKLLRRRNPPHPSPQNNLNLLYPDYYYITGVKGFIEAEIATLKSTIEGWDTLCTVP</sequence>
<proteinExistence type="predicted"/>
<evidence type="ECO:0000313" key="2">
    <source>
        <dbReference type="Proteomes" id="UP000729701"/>
    </source>
</evidence>
<organism evidence="1 2">
    <name type="scientific">Cyanomargarita calcarea GSE-NOS-MK-12-04C</name>
    <dbReference type="NCBI Taxonomy" id="2839659"/>
    <lineage>
        <taxon>Bacteria</taxon>
        <taxon>Bacillati</taxon>
        <taxon>Cyanobacteriota</taxon>
        <taxon>Cyanophyceae</taxon>
        <taxon>Nostocales</taxon>
        <taxon>Cyanomargaritaceae</taxon>
        <taxon>Cyanomargarita</taxon>
    </lineage>
</organism>
<accession>A0A951QJU6</accession>
<reference evidence="1" key="1">
    <citation type="submission" date="2021-05" db="EMBL/GenBank/DDBJ databases">
        <authorList>
            <person name="Pietrasiak N."/>
            <person name="Ward R."/>
            <person name="Stajich J.E."/>
            <person name="Kurbessoian T."/>
        </authorList>
    </citation>
    <scope>NUCLEOTIDE SEQUENCE</scope>
    <source>
        <strain evidence="1">GSE-NOS-MK-12-04C</strain>
    </source>
</reference>
<gene>
    <name evidence="1" type="ORF">KME60_10125</name>
</gene>
<evidence type="ECO:0000313" key="1">
    <source>
        <dbReference type="EMBL" id="MBW4667774.1"/>
    </source>
</evidence>
<name>A0A951QJU6_9CYAN</name>
<dbReference type="Proteomes" id="UP000729701">
    <property type="component" value="Unassembled WGS sequence"/>
</dbReference>